<dbReference type="Proteomes" id="UP000070560">
    <property type="component" value="Chromosome"/>
</dbReference>
<keyword evidence="4" id="KW-0808">Transferase</keyword>
<dbReference type="SUPFAM" id="SSF55874">
    <property type="entry name" value="ATPase domain of HSP90 chaperone/DNA topoisomerase II/histidine kinase"/>
    <property type="match status" value="1"/>
</dbReference>
<dbReference type="SMART" id="SM00091">
    <property type="entry name" value="PAS"/>
    <property type="match status" value="1"/>
</dbReference>
<evidence type="ECO:0000256" key="6">
    <source>
        <dbReference type="ARBA" id="ARBA00022777"/>
    </source>
</evidence>
<keyword evidence="7" id="KW-0067">ATP-binding</keyword>
<keyword evidence="13" id="KW-1185">Reference proteome</keyword>
<dbReference type="InterPro" id="IPR003594">
    <property type="entry name" value="HATPase_dom"/>
</dbReference>
<evidence type="ECO:0000259" key="11">
    <source>
        <dbReference type="PROSITE" id="PS50112"/>
    </source>
</evidence>
<accession>A0A7U4QJM0</accession>
<dbReference type="KEGG" id="daw:HS1_000721"/>
<evidence type="ECO:0000256" key="9">
    <source>
        <dbReference type="SAM" id="Coils"/>
    </source>
</evidence>
<dbReference type="GO" id="GO:0000155">
    <property type="term" value="F:phosphorelay sensor kinase activity"/>
    <property type="evidence" value="ECO:0007669"/>
    <property type="project" value="InterPro"/>
</dbReference>
<evidence type="ECO:0000256" key="2">
    <source>
        <dbReference type="ARBA" id="ARBA00012438"/>
    </source>
</evidence>
<reference evidence="12 13" key="1">
    <citation type="submission" date="2015-10" db="EMBL/GenBank/DDBJ databases">
        <title>Candidatus Desulfofervidus auxilii, a hydrogenotrophic sulfate-reducing bacterium involved in the thermophilic anaerobic oxidation of methane.</title>
        <authorList>
            <person name="Krukenberg V."/>
            <person name="Richter M."/>
            <person name="Wegener G."/>
        </authorList>
    </citation>
    <scope>NUCLEOTIDE SEQUENCE [LARGE SCALE GENOMIC DNA]</scope>
    <source>
        <strain evidence="12 13">HS1</strain>
    </source>
</reference>
<dbReference type="Gene3D" id="1.10.287.130">
    <property type="match status" value="1"/>
</dbReference>
<dbReference type="InterPro" id="IPR000014">
    <property type="entry name" value="PAS"/>
</dbReference>
<feature type="domain" description="Histidine kinase" evidence="10">
    <location>
        <begin position="190"/>
        <end position="396"/>
    </location>
</feature>
<dbReference type="RefSeq" id="WP_066061043.1">
    <property type="nucleotide sequence ID" value="NZ_CP013015.1"/>
</dbReference>
<dbReference type="OrthoDB" id="9805967at2"/>
<keyword evidence="5" id="KW-0547">Nucleotide-binding</keyword>
<evidence type="ECO:0000313" key="12">
    <source>
        <dbReference type="EMBL" id="AMM40526.1"/>
    </source>
</evidence>
<dbReference type="PROSITE" id="PS50109">
    <property type="entry name" value="HIS_KIN"/>
    <property type="match status" value="1"/>
</dbReference>
<dbReference type="InterPro" id="IPR005467">
    <property type="entry name" value="His_kinase_dom"/>
</dbReference>
<dbReference type="SUPFAM" id="SSF55785">
    <property type="entry name" value="PYP-like sensor domain (PAS domain)"/>
    <property type="match status" value="1"/>
</dbReference>
<protein>
    <recommendedName>
        <fullName evidence="2">histidine kinase</fullName>
        <ecNumber evidence="2">2.7.13.3</ecNumber>
    </recommendedName>
</protein>
<keyword evidence="9" id="KW-0175">Coiled coil</keyword>
<evidence type="ECO:0000256" key="3">
    <source>
        <dbReference type="ARBA" id="ARBA00022553"/>
    </source>
</evidence>
<evidence type="ECO:0000256" key="4">
    <source>
        <dbReference type="ARBA" id="ARBA00022679"/>
    </source>
</evidence>
<keyword evidence="3" id="KW-0597">Phosphoprotein</keyword>
<dbReference type="Gene3D" id="3.30.450.20">
    <property type="entry name" value="PAS domain"/>
    <property type="match status" value="1"/>
</dbReference>
<name>A0A7U4QJM0_DESA2</name>
<dbReference type="GO" id="GO:0005524">
    <property type="term" value="F:ATP binding"/>
    <property type="evidence" value="ECO:0007669"/>
    <property type="project" value="UniProtKB-KW"/>
</dbReference>
<dbReference type="CDD" id="cd00082">
    <property type="entry name" value="HisKA"/>
    <property type="match status" value="1"/>
</dbReference>
<dbReference type="PANTHER" id="PTHR43065:SF10">
    <property type="entry name" value="PEROXIDE STRESS-ACTIVATED HISTIDINE KINASE MAK3"/>
    <property type="match status" value="1"/>
</dbReference>
<dbReference type="Gene3D" id="3.30.565.10">
    <property type="entry name" value="Histidine kinase-like ATPase, C-terminal domain"/>
    <property type="match status" value="1"/>
</dbReference>
<organism evidence="12 13">
    <name type="scientific">Desulfofervidus auxilii</name>
    <dbReference type="NCBI Taxonomy" id="1621989"/>
    <lineage>
        <taxon>Bacteria</taxon>
        <taxon>Pseudomonadati</taxon>
        <taxon>Thermodesulfobacteriota</taxon>
        <taxon>Candidatus Desulfofervidia</taxon>
        <taxon>Candidatus Desulfofervidales</taxon>
        <taxon>Candidatus Desulfofervidaceae</taxon>
        <taxon>Candidatus Desulfofervidus</taxon>
    </lineage>
</organism>
<dbReference type="AlphaFoldDB" id="A0A7U4QJM0"/>
<dbReference type="PROSITE" id="PS50112">
    <property type="entry name" value="PAS"/>
    <property type="match status" value="1"/>
</dbReference>
<evidence type="ECO:0000313" key="13">
    <source>
        <dbReference type="Proteomes" id="UP000070560"/>
    </source>
</evidence>
<dbReference type="EMBL" id="CP013015">
    <property type="protein sequence ID" value="AMM40526.1"/>
    <property type="molecule type" value="Genomic_DNA"/>
</dbReference>
<dbReference type="SMART" id="SM00387">
    <property type="entry name" value="HATPase_c"/>
    <property type="match status" value="1"/>
</dbReference>
<dbReference type="InterPro" id="IPR036097">
    <property type="entry name" value="HisK_dim/P_sf"/>
</dbReference>
<evidence type="ECO:0000256" key="7">
    <source>
        <dbReference type="ARBA" id="ARBA00022840"/>
    </source>
</evidence>
<keyword evidence="8" id="KW-0902">Two-component regulatory system</keyword>
<dbReference type="PANTHER" id="PTHR43065">
    <property type="entry name" value="SENSOR HISTIDINE KINASE"/>
    <property type="match status" value="1"/>
</dbReference>
<dbReference type="InterPro" id="IPR003661">
    <property type="entry name" value="HisK_dim/P_dom"/>
</dbReference>
<proteinExistence type="predicted"/>
<evidence type="ECO:0000259" key="10">
    <source>
        <dbReference type="PROSITE" id="PS50109"/>
    </source>
</evidence>
<feature type="coiled-coil region" evidence="9">
    <location>
        <begin position="18"/>
        <end position="56"/>
    </location>
</feature>
<dbReference type="InterPro" id="IPR004358">
    <property type="entry name" value="Sig_transdc_His_kin-like_C"/>
</dbReference>
<comment type="catalytic activity">
    <reaction evidence="1">
        <text>ATP + protein L-histidine = ADP + protein N-phospho-L-histidine.</text>
        <dbReference type="EC" id="2.7.13.3"/>
    </reaction>
</comment>
<dbReference type="EC" id="2.7.13.3" evidence="2"/>
<dbReference type="Pfam" id="PF00512">
    <property type="entry name" value="HisKA"/>
    <property type="match status" value="1"/>
</dbReference>
<dbReference type="CDD" id="cd00130">
    <property type="entry name" value="PAS"/>
    <property type="match status" value="1"/>
</dbReference>
<dbReference type="Pfam" id="PF02518">
    <property type="entry name" value="HATPase_c"/>
    <property type="match status" value="1"/>
</dbReference>
<dbReference type="SMART" id="SM00388">
    <property type="entry name" value="HisKA"/>
    <property type="match status" value="1"/>
</dbReference>
<evidence type="ECO:0000256" key="8">
    <source>
        <dbReference type="ARBA" id="ARBA00023012"/>
    </source>
</evidence>
<dbReference type="InterPro" id="IPR013767">
    <property type="entry name" value="PAS_fold"/>
</dbReference>
<gene>
    <name evidence="12" type="ORF">HS1_000721</name>
</gene>
<sequence>MKHLNLLNKAFLNFNQAAIKLKDSYEKLQAKVGELNLELEEKNRCLQASLKENEDIKNYLKSILESLPCGVIALDAEKNVLTFNRKAQSIIGIPAEEMKGSFCAILTSRLGIPVRDVESFLNAKTISNFEARIKKDYSTAYISLNITALENSKNDRNSVVVIQDITRLKRLEIQAQRNSKLIAIGKMAAKMAHEIRNPLGSIEIFASVLRKELSGESKKMADYICSAVKNLNHIVCNYLFFSRFPKARLKKMDIHKCLDDTINSIWFVKRDVKITKKYQASKHFINGDHELLKQASFNIILNSIQAIKTNGIITIETHNHFNEETWIEIKFIDNGEGISENDIDKIFDPFFTTKEKGTGLGLSIVHNIIDSHQGTIQVESTKGQGTAFSIMLPVFEE</sequence>
<evidence type="ECO:0000256" key="1">
    <source>
        <dbReference type="ARBA" id="ARBA00000085"/>
    </source>
</evidence>
<dbReference type="InterPro" id="IPR036890">
    <property type="entry name" value="HATPase_C_sf"/>
</dbReference>
<feature type="domain" description="PAS" evidence="11">
    <location>
        <begin position="56"/>
        <end position="100"/>
    </location>
</feature>
<dbReference type="PRINTS" id="PR00344">
    <property type="entry name" value="BCTRLSENSOR"/>
</dbReference>
<dbReference type="GO" id="GO:0006355">
    <property type="term" value="P:regulation of DNA-templated transcription"/>
    <property type="evidence" value="ECO:0007669"/>
    <property type="project" value="InterPro"/>
</dbReference>
<dbReference type="SUPFAM" id="SSF47384">
    <property type="entry name" value="Homodimeric domain of signal transducing histidine kinase"/>
    <property type="match status" value="1"/>
</dbReference>
<dbReference type="InterPro" id="IPR035965">
    <property type="entry name" value="PAS-like_dom_sf"/>
</dbReference>
<keyword evidence="6 12" id="KW-0418">Kinase</keyword>
<dbReference type="NCBIfam" id="TIGR00229">
    <property type="entry name" value="sensory_box"/>
    <property type="match status" value="1"/>
</dbReference>
<evidence type="ECO:0000256" key="5">
    <source>
        <dbReference type="ARBA" id="ARBA00022741"/>
    </source>
</evidence>
<dbReference type="Pfam" id="PF00989">
    <property type="entry name" value="PAS"/>
    <property type="match status" value="1"/>
</dbReference>